<dbReference type="EMBL" id="JBHRTB010000010">
    <property type="protein sequence ID" value="MFC3145144.1"/>
    <property type="molecule type" value="Genomic_DNA"/>
</dbReference>
<accession>A0ABV7GU05</accession>
<dbReference type="SUPFAM" id="SSF55729">
    <property type="entry name" value="Acyl-CoA N-acyltransferases (Nat)"/>
    <property type="match status" value="1"/>
</dbReference>
<reference evidence="3" key="1">
    <citation type="journal article" date="2019" name="Int. J. Syst. Evol. Microbiol.">
        <title>The Global Catalogue of Microorganisms (GCM) 10K type strain sequencing project: providing services to taxonomists for standard genome sequencing and annotation.</title>
        <authorList>
            <consortium name="The Broad Institute Genomics Platform"/>
            <consortium name="The Broad Institute Genome Sequencing Center for Infectious Disease"/>
            <person name="Wu L."/>
            <person name="Ma J."/>
        </authorList>
    </citation>
    <scope>NUCLEOTIDE SEQUENCE [LARGE SCALE GENOMIC DNA]</scope>
    <source>
        <strain evidence="3">KCTC 52366</strain>
    </source>
</reference>
<sequence>MAVRIERLPDAEVGRLAHFTLPPEQSMFADLPSQVAGVAGREGHVILADGQPVGFFAIQPDYGTAYDFAPNDALGLRMFSIDHAAQGKGHATAACRLLASYLAAAYPGRAACYLTVNVKNPGARRVYEKGGFVDTGALYLGGGYGPQHIMRLALD</sequence>
<dbReference type="EC" id="2.3.-.-" evidence="2"/>
<dbReference type="GO" id="GO:0016746">
    <property type="term" value="F:acyltransferase activity"/>
    <property type="evidence" value="ECO:0007669"/>
    <property type="project" value="UniProtKB-KW"/>
</dbReference>
<evidence type="ECO:0000313" key="3">
    <source>
        <dbReference type="Proteomes" id="UP001595632"/>
    </source>
</evidence>
<keyword evidence="2" id="KW-0012">Acyltransferase</keyword>
<dbReference type="Gene3D" id="3.40.630.30">
    <property type="match status" value="1"/>
</dbReference>
<keyword evidence="2" id="KW-0808">Transferase</keyword>
<dbReference type="Proteomes" id="UP001595632">
    <property type="component" value="Unassembled WGS sequence"/>
</dbReference>
<dbReference type="InterPro" id="IPR016181">
    <property type="entry name" value="Acyl_CoA_acyltransferase"/>
</dbReference>
<protein>
    <submittedName>
        <fullName evidence="2">GNAT family N-acetyltransferase</fullName>
        <ecNumber evidence="2">2.3.-.-</ecNumber>
    </submittedName>
</protein>
<evidence type="ECO:0000313" key="2">
    <source>
        <dbReference type="EMBL" id="MFC3145144.1"/>
    </source>
</evidence>
<dbReference type="PROSITE" id="PS51186">
    <property type="entry name" value="GNAT"/>
    <property type="match status" value="1"/>
</dbReference>
<feature type="domain" description="N-acetyltransferase" evidence="1">
    <location>
        <begin position="1"/>
        <end position="155"/>
    </location>
</feature>
<dbReference type="RefSeq" id="WP_275634519.1">
    <property type="nucleotide sequence ID" value="NZ_JARGYD010000010.1"/>
</dbReference>
<organism evidence="2 3">
    <name type="scientific">Psychromarinibacter halotolerans</name>
    <dbReference type="NCBI Taxonomy" id="1775175"/>
    <lineage>
        <taxon>Bacteria</taxon>
        <taxon>Pseudomonadati</taxon>
        <taxon>Pseudomonadota</taxon>
        <taxon>Alphaproteobacteria</taxon>
        <taxon>Rhodobacterales</taxon>
        <taxon>Paracoccaceae</taxon>
        <taxon>Psychromarinibacter</taxon>
    </lineage>
</organism>
<dbReference type="InterPro" id="IPR000182">
    <property type="entry name" value="GNAT_dom"/>
</dbReference>
<dbReference type="Pfam" id="PF00583">
    <property type="entry name" value="Acetyltransf_1"/>
    <property type="match status" value="1"/>
</dbReference>
<name>A0ABV7GU05_9RHOB</name>
<evidence type="ECO:0000259" key="1">
    <source>
        <dbReference type="PROSITE" id="PS51186"/>
    </source>
</evidence>
<dbReference type="CDD" id="cd04301">
    <property type="entry name" value="NAT_SF"/>
    <property type="match status" value="1"/>
</dbReference>
<proteinExistence type="predicted"/>
<keyword evidence="3" id="KW-1185">Reference proteome</keyword>
<comment type="caution">
    <text evidence="2">The sequence shown here is derived from an EMBL/GenBank/DDBJ whole genome shotgun (WGS) entry which is preliminary data.</text>
</comment>
<gene>
    <name evidence="2" type="ORF">ACFOGP_20655</name>
</gene>